<protein>
    <submittedName>
        <fullName evidence="1">Uncharacterized protein</fullName>
    </submittedName>
</protein>
<sequence>MFGYIKPYNLELKLRELNEFRAFYCGICTSLHTKRYITKFLLTYDSVFYAILLTALSGKKLSYKKRFCGLTLKRVVYFESDEIEKAARDFILLLRYKLLDDFKDERGIFSYLKYILAKFLGSSDNSKSFVSLESELKRLLFEFSEMEKRRVPSVEKLGKKFGEIVALFFKTIKDVSDEQLRLLSDFSTKLGEYVYVLDAFDDLERDIRKGRYNPLIYEYGYSADKSIDEFIGYLKPNIRKYVRKLMVEITNLYNQLELKTYKSLLDNVIYFGLEREMERVLSRRKKKSNIRT</sequence>
<dbReference type="InterPro" id="IPR043740">
    <property type="entry name" value="DUF5685"/>
</dbReference>
<evidence type="ECO:0000313" key="1">
    <source>
        <dbReference type="EMBL" id="HGU53186.1"/>
    </source>
</evidence>
<dbReference type="EMBL" id="DSZZ01000311">
    <property type="protein sequence ID" value="HGU53186.1"/>
    <property type="molecule type" value="Genomic_DNA"/>
</dbReference>
<dbReference type="Pfam" id="PF18937">
    <property type="entry name" value="DUF5685"/>
    <property type="match status" value="1"/>
</dbReference>
<proteinExistence type="predicted"/>
<organism evidence="1">
    <name type="scientific">Fervidobacterium pennivorans</name>
    <dbReference type="NCBI Taxonomy" id="93466"/>
    <lineage>
        <taxon>Bacteria</taxon>
        <taxon>Thermotogati</taxon>
        <taxon>Thermotogota</taxon>
        <taxon>Thermotogae</taxon>
        <taxon>Thermotogales</taxon>
        <taxon>Fervidobacteriaceae</taxon>
        <taxon>Fervidobacterium</taxon>
    </lineage>
</organism>
<reference evidence="1" key="1">
    <citation type="journal article" date="2020" name="mSystems">
        <title>Genome- and Community-Level Interaction Insights into Carbon Utilization and Element Cycling Functions of Hydrothermarchaeota in Hydrothermal Sediment.</title>
        <authorList>
            <person name="Zhou Z."/>
            <person name="Liu Y."/>
            <person name="Xu W."/>
            <person name="Pan J."/>
            <person name="Luo Z.H."/>
            <person name="Li M."/>
        </authorList>
    </citation>
    <scope>NUCLEOTIDE SEQUENCE [LARGE SCALE GENOMIC DNA]</scope>
    <source>
        <strain evidence="1">SpSt-61</strain>
    </source>
</reference>
<comment type="caution">
    <text evidence="1">The sequence shown here is derived from an EMBL/GenBank/DDBJ whole genome shotgun (WGS) entry which is preliminary data.</text>
</comment>
<name>A0A7V4KDI6_FERPE</name>
<accession>A0A7V4KDI6</accession>
<dbReference type="AlphaFoldDB" id="A0A7V4KDI6"/>
<gene>
    <name evidence="1" type="ORF">ENT78_06680</name>
</gene>